<name>A0ACB9P1C9_9MYRT</name>
<evidence type="ECO:0000313" key="1">
    <source>
        <dbReference type="EMBL" id="KAI4342243.1"/>
    </source>
</evidence>
<dbReference type="EMBL" id="CM042886">
    <property type="protein sequence ID" value="KAI4342243.1"/>
    <property type="molecule type" value="Genomic_DNA"/>
</dbReference>
<reference evidence="2" key="1">
    <citation type="journal article" date="2023" name="Front. Plant Sci.">
        <title>Chromosomal-level genome assembly of Melastoma candidum provides insights into trichome evolution.</title>
        <authorList>
            <person name="Zhong Y."/>
            <person name="Wu W."/>
            <person name="Sun C."/>
            <person name="Zou P."/>
            <person name="Liu Y."/>
            <person name="Dai S."/>
            <person name="Zhou R."/>
        </authorList>
    </citation>
    <scope>NUCLEOTIDE SEQUENCE [LARGE SCALE GENOMIC DNA]</scope>
</reference>
<evidence type="ECO:0000313" key="2">
    <source>
        <dbReference type="Proteomes" id="UP001057402"/>
    </source>
</evidence>
<protein>
    <submittedName>
        <fullName evidence="1">Uncharacterized protein</fullName>
    </submittedName>
</protein>
<gene>
    <name evidence="1" type="ORF">MLD38_026887</name>
</gene>
<organism evidence="1 2">
    <name type="scientific">Melastoma candidum</name>
    <dbReference type="NCBI Taxonomy" id="119954"/>
    <lineage>
        <taxon>Eukaryota</taxon>
        <taxon>Viridiplantae</taxon>
        <taxon>Streptophyta</taxon>
        <taxon>Embryophyta</taxon>
        <taxon>Tracheophyta</taxon>
        <taxon>Spermatophyta</taxon>
        <taxon>Magnoliopsida</taxon>
        <taxon>eudicotyledons</taxon>
        <taxon>Gunneridae</taxon>
        <taxon>Pentapetalae</taxon>
        <taxon>rosids</taxon>
        <taxon>malvids</taxon>
        <taxon>Myrtales</taxon>
        <taxon>Melastomataceae</taxon>
        <taxon>Melastomatoideae</taxon>
        <taxon>Melastomateae</taxon>
        <taxon>Melastoma</taxon>
    </lineage>
</organism>
<comment type="caution">
    <text evidence="1">The sequence shown here is derived from an EMBL/GenBank/DDBJ whole genome shotgun (WGS) entry which is preliminary data.</text>
</comment>
<accession>A0ACB9P1C9</accession>
<keyword evidence="2" id="KW-1185">Reference proteome</keyword>
<dbReference type="Proteomes" id="UP001057402">
    <property type="component" value="Chromosome 7"/>
</dbReference>
<proteinExistence type="predicted"/>
<sequence length="342" mass="38562">MLLPTSHESLTQTGVSRVGHSPFLSLCWLLPTSPFHQWWLVMGERMQGGNSFFQFPPSGLHAPSPHRIHAPPPPPPDRERYLAELLGERQKFHPFTQVLPHCGRLLNLEIRRISGYNLAIPDHDGLDHEGHYMPSNPLLNGMPSDFERWSIMRMEENGLLPNAAPFQAAPVGWPGTVGVQSAPVVKKVIRLDVPVDKNPNYNFVGRILGPRGNSLKRVESMTQCRVYIRGKGSVKDPVKEEKLRDKPGYEHLNEPLHILVEAEFPENMVNIQMEKAVTILENLLKPVDESMDHYKKQQLRELAMINGTLKEGNPDMSPGMSPCMSPFSNTGMKRPKMTSIQI</sequence>